<keyword evidence="4 5" id="KW-0472">Membrane</keyword>
<comment type="subcellular location">
    <subcellularLocation>
        <location evidence="1">Membrane</location>
        <topology evidence="1">Multi-pass membrane protein</topology>
    </subcellularLocation>
</comment>
<evidence type="ECO:0000256" key="5">
    <source>
        <dbReference type="SAM" id="Phobius"/>
    </source>
</evidence>
<evidence type="ECO:0000256" key="4">
    <source>
        <dbReference type="ARBA" id="ARBA00023136"/>
    </source>
</evidence>
<comment type="caution">
    <text evidence="7">The sequence shown here is derived from an EMBL/GenBank/DDBJ whole genome shotgun (WGS) entry which is preliminary data.</text>
</comment>
<feature type="domain" description="ABC-2 type transporter transmembrane" evidence="6">
    <location>
        <begin position="59"/>
        <end position="250"/>
    </location>
</feature>
<evidence type="ECO:0000259" key="6">
    <source>
        <dbReference type="Pfam" id="PF12698"/>
    </source>
</evidence>
<dbReference type="PANTHER" id="PTHR43229">
    <property type="entry name" value="NODULATION PROTEIN J"/>
    <property type="match status" value="1"/>
</dbReference>
<protein>
    <submittedName>
        <fullName evidence="7">ABC transporter permease</fullName>
    </submittedName>
</protein>
<keyword evidence="8" id="KW-1185">Reference proteome</keyword>
<dbReference type="Proteomes" id="UP001596157">
    <property type="component" value="Unassembled WGS sequence"/>
</dbReference>
<feature type="transmembrane region" description="Helical" evidence="5">
    <location>
        <begin position="61"/>
        <end position="78"/>
    </location>
</feature>
<evidence type="ECO:0000256" key="1">
    <source>
        <dbReference type="ARBA" id="ARBA00004141"/>
    </source>
</evidence>
<dbReference type="InterPro" id="IPR051784">
    <property type="entry name" value="Nod_factor_ABC_transporter"/>
</dbReference>
<feature type="transmembrane region" description="Helical" evidence="5">
    <location>
        <begin position="24"/>
        <end position="41"/>
    </location>
</feature>
<feature type="transmembrane region" description="Helical" evidence="5">
    <location>
        <begin position="237"/>
        <end position="255"/>
    </location>
</feature>
<reference evidence="8" key="1">
    <citation type="journal article" date="2019" name="Int. J. Syst. Evol. Microbiol.">
        <title>The Global Catalogue of Microorganisms (GCM) 10K type strain sequencing project: providing services to taxonomists for standard genome sequencing and annotation.</title>
        <authorList>
            <consortium name="The Broad Institute Genomics Platform"/>
            <consortium name="The Broad Institute Genome Sequencing Center for Infectious Disease"/>
            <person name="Wu L."/>
            <person name="Ma J."/>
        </authorList>
    </citation>
    <scope>NUCLEOTIDE SEQUENCE [LARGE SCALE GENOMIC DNA]</scope>
    <source>
        <strain evidence="8">CCUG 59778</strain>
    </source>
</reference>
<evidence type="ECO:0000313" key="8">
    <source>
        <dbReference type="Proteomes" id="UP001596157"/>
    </source>
</evidence>
<dbReference type="RefSeq" id="WP_378248765.1">
    <property type="nucleotide sequence ID" value="NZ_JBHSKF010000009.1"/>
</dbReference>
<dbReference type="Pfam" id="PF12698">
    <property type="entry name" value="ABC2_membrane_3"/>
    <property type="match status" value="1"/>
</dbReference>
<organism evidence="7 8">
    <name type="scientific">Actinokineospora guangxiensis</name>
    <dbReference type="NCBI Taxonomy" id="1490288"/>
    <lineage>
        <taxon>Bacteria</taxon>
        <taxon>Bacillati</taxon>
        <taxon>Actinomycetota</taxon>
        <taxon>Actinomycetes</taxon>
        <taxon>Pseudonocardiales</taxon>
        <taxon>Pseudonocardiaceae</taxon>
        <taxon>Actinokineospora</taxon>
    </lineage>
</organism>
<feature type="transmembrane region" description="Helical" evidence="5">
    <location>
        <begin position="172"/>
        <end position="197"/>
    </location>
</feature>
<evidence type="ECO:0000256" key="2">
    <source>
        <dbReference type="ARBA" id="ARBA00022692"/>
    </source>
</evidence>
<gene>
    <name evidence="7" type="ORF">ACFPM7_17820</name>
</gene>
<keyword evidence="2 5" id="KW-0812">Transmembrane</keyword>
<keyword evidence="3 5" id="KW-1133">Transmembrane helix</keyword>
<sequence>MSTFALGVERGLITWRGTNLTREGLFNLVFYNAIPLVFLILSRNSTLPGTDIPIGGKLLPGTLALMVVFSVMGVAYYLSTEREDGTLLRAKAIPKGMSAYTVGLAVVVIVDTVAAMLVVFVPGMFIVPDVPVGDPMMWIGLVGYFLLGLLACLPLGVLIGSLIKSPRVIGGFGFLLTMGLAMVSGLFFPLEALWGWVQAMVQVFPLYWLGLGMRSVFLPAEAAAFEIGESWRTLETLGVLGAWTAIGLVLGPILLRRVARRESGAAMEERRTAALQRV</sequence>
<dbReference type="InterPro" id="IPR013525">
    <property type="entry name" value="ABC2_TM"/>
</dbReference>
<evidence type="ECO:0000256" key="3">
    <source>
        <dbReference type="ARBA" id="ARBA00022989"/>
    </source>
</evidence>
<dbReference type="EMBL" id="JBHSKF010000009">
    <property type="protein sequence ID" value="MFC5288913.1"/>
    <property type="molecule type" value="Genomic_DNA"/>
</dbReference>
<evidence type="ECO:0000313" key="7">
    <source>
        <dbReference type="EMBL" id="MFC5288913.1"/>
    </source>
</evidence>
<feature type="transmembrane region" description="Helical" evidence="5">
    <location>
        <begin position="137"/>
        <end position="160"/>
    </location>
</feature>
<dbReference type="PANTHER" id="PTHR43229:SF6">
    <property type="entry name" value="ABC-TYPE MULTIDRUG TRANSPORT SYSTEM, PERMEASE COMPONENT"/>
    <property type="match status" value="1"/>
</dbReference>
<proteinExistence type="predicted"/>
<feature type="transmembrane region" description="Helical" evidence="5">
    <location>
        <begin position="99"/>
        <end position="125"/>
    </location>
</feature>
<name>A0ABW0ERB7_9PSEU</name>
<accession>A0ABW0ERB7</accession>